<dbReference type="EMBL" id="JAAIRM010000008">
    <property type="protein sequence ID" value="NSI18995.1"/>
    <property type="molecule type" value="Genomic_DNA"/>
</dbReference>
<gene>
    <name evidence="2" type="ORF">G4958_06480</name>
    <name evidence="1" type="ORF">O4N78_01995</name>
</gene>
<reference evidence="2" key="1">
    <citation type="journal article" date="2020" name="Cell Host Microbe">
        <title>Functional and Genomic Variation between Human-Derived Isolates of Lachnospiraceae Reveals Inter- and Intra-Species Diversity.</title>
        <authorList>
            <person name="Sorbara M.T."/>
            <person name="Littmann E.R."/>
            <person name="Fontana E."/>
            <person name="Moody T.U."/>
            <person name="Kohout C.E."/>
            <person name="Gjonbalaj M."/>
            <person name="Eaton V."/>
            <person name="Seok R."/>
            <person name="Leiner I.M."/>
            <person name="Pamer E.G."/>
        </authorList>
    </citation>
    <scope>NUCLEOTIDE SEQUENCE</scope>
    <source>
        <strain evidence="2">MSK.22.53</strain>
    </source>
</reference>
<comment type="caution">
    <text evidence="2">The sequence shown here is derived from an EMBL/GenBank/DDBJ whole genome shotgun (WGS) entry which is preliminary data.</text>
</comment>
<proteinExistence type="predicted"/>
<sequence>MGSLKILDTKKEGIELLNQLETFVEIEWAPHYYISSEGRLANNYRKKKFYMHKQTLNSHGKVHWKIFYEDKANGTVIQEDVTAEKLVAKTFLETVCGKYRIYHIDGDLSNSKYNNLMYVDDKEFYKLSVQQMHVNELGRVQAYVPFLNQNRMKARRLWNDMQTRCYNAKYHKRSPEYEECSICQEWLEDKEKFFQWVEENYYTVGDERMDLDKDILVKGNKVYSPDTCVFVPHSINTLFLSCKGKRGKYPIGVYYDSDKKKYCANVNVNSECIKLSVKNTPEEAFEEYKRHKEAIIIVTADKYKKYIPSKVYNAMLNWKVEITD</sequence>
<evidence type="ECO:0000313" key="3">
    <source>
        <dbReference type="Proteomes" id="UP001296643"/>
    </source>
</evidence>
<organism evidence="2 3">
    <name type="scientific">Mediterraneibacter gnavus</name>
    <name type="common">Ruminococcus gnavus</name>
    <dbReference type="NCBI Taxonomy" id="33038"/>
    <lineage>
        <taxon>Bacteria</taxon>
        <taxon>Bacillati</taxon>
        <taxon>Bacillota</taxon>
        <taxon>Clostridia</taxon>
        <taxon>Lachnospirales</taxon>
        <taxon>Lachnospiraceae</taxon>
        <taxon>Mediterraneibacter</taxon>
    </lineage>
</organism>
<dbReference type="RefSeq" id="WP_118315803.1">
    <property type="nucleotide sequence ID" value="NZ_JAAIRM010000008.1"/>
</dbReference>
<evidence type="ECO:0000313" key="1">
    <source>
        <dbReference type="EMBL" id="MDE1202360.1"/>
    </source>
</evidence>
<evidence type="ECO:0000313" key="2">
    <source>
        <dbReference type="EMBL" id="NSI18995.1"/>
    </source>
</evidence>
<dbReference type="InterPro" id="IPR044925">
    <property type="entry name" value="His-Me_finger_sf"/>
</dbReference>
<dbReference type="EMBL" id="JAPZEG010000001">
    <property type="protein sequence ID" value="MDE1202360.1"/>
    <property type="molecule type" value="Genomic_DNA"/>
</dbReference>
<protein>
    <submittedName>
        <fullName evidence="2">Uncharacterized protein</fullName>
    </submittedName>
</protein>
<dbReference type="Proteomes" id="UP001149331">
    <property type="component" value="Unassembled WGS sequence"/>
</dbReference>
<reference evidence="1" key="3">
    <citation type="submission" date="2022-12" db="EMBL/GenBank/DDBJ databases">
        <title>Genome of R. gnavus strain RSHDN_120.</title>
        <authorList>
            <person name="Abdugheni R."/>
        </authorList>
    </citation>
    <scope>NUCLEOTIDE SEQUENCE</scope>
    <source>
        <strain evidence="1">RSHDN_120</strain>
    </source>
</reference>
<name>A0AAJ3KIE0_MEDGN</name>
<accession>A0AAJ3KIE0</accession>
<dbReference type="Gene3D" id="3.90.75.20">
    <property type="match status" value="1"/>
</dbReference>
<dbReference type="Proteomes" id="UP001296643">
    <property type="component" value="Unassembled WGS sequence"/>
</dbReference>
<reference evidence="2" key="2">
    <citation type="submission" date="2020-02" db="EMBL/GenBank/DDBJ databases">
        <authorList>
            <person name="Littmann E."/>
            <person name="Sorbara M."/>
        </authorList>
    </citation>
    <scope>NUCLEOTIDE SEQUENCE</scope>
    <source>
        <strain evidence="2">MSK.22.53</strain>
    </source>
</reference>
<dbReference type="AlphaFoldDB" id="A0AAJ3KIE0"/>
<dbReference type="SUPFAM" id="SSF54060">
    <property type="entry name" value="His-Me finger endonucleases"/>
    <property type="match status" value="1"/>
</dbReference>